<dbReference type="Proteomes" id="UP001054945">
    <property type="component" value="Unassembled WGS sequence"/>
</dbReference>
<evidence type="ECO:0000313" key="1">
    <source>
        <dbReference type="EMBL" id="GIY92406.1"/>
    </source>
</evidence>
<proteinExistence type="predicted"/>
<protein>
    <submittedName>
        <fullName evidence="1">Uncharacterized protein</fullName>
    </submittedName>
</protein>
<accession>A0AAV4XAW2</accession>
<name>A0AAV4XAW2_CAEEX</name>
<organism evidence="1 2">
    <name type="scientific">Caerostris extrusa</name>
    <name type="common">Bark spider</name>
    <name type="synonym">Caerostris bankana</name>
    <dbReference type="NCBI Taxonomy" id="172846"/>
    <lineage>
        <taxon>Eukaryota</taxon>
        <taxon>Metazoa</taxon>
        <taxon>Ecdysozoa</taxon>
        <taxon>Arthropoda</taxon>
        <taxon>Chelicerata</taxon>
        <taxon>Arachnida</taxon>
        <taxon>Araneae</taxon>
        <taxon>Araneomorphae</taxon>
        <taxon>Entelegynae</taxon>
        <taxon>Araneoidea</taxon>
        <taxon>Araneidae</taxon>
        <taxon>Caerostris</taxon>
    </lineage>
</organism>
<gene>
    <name evidence="1" type="ORF">CEXT_43411</name>
</gene>
<dbReference type="AlphaFoldDB" id="A0AAV4XAW2"/>
<evidence type="ECO:0000313" key="2">
    <source>
        <dbReference type="Proteomes" id="UP001054945"/>
    </source>
</evidence>
<dbReference type="EMBL" id="BPLR01000136">
    <property type="protein sequence ID" value="GIY92406.1"/>
    <property type="molecule type" value="Genomic_DNA"/>
</dbReference>
<comment type="caution">
    <text evidence="1">The sequence shown here is derived from an EMBL/GenBank/DDBJ whole genome shotgun (WGS) entry which is preliminary data.</text>
</comment>
<sequence length="105" mass="12196">MEWHSDTYVIVRIPAMKTENKLERNLLIFEPSFLELPYLGLLVPWFTPIRRKSNKSLTASNELFKDPITSAELLYAIQQLDFKKSPGPDGIHGQFIVSRTWIMCN</sequence>
<reference evidence="1 2" key="1">
    <citation type="submission" date="2021-06" db="EMBL/GenBank/DDBJ databases">
        <title>Caerostris extrusa draft genome.</title>
        <authorList>
            <person name="Kono N."/>
            <person name="Arakawa K."/>
        </authorList>
    </citation>
    <scope>NUCLEOTIDE SEQUENCE [LARGE SCALE GENOMIC DNA]</scope>
</reference>
<keyword evidence="2" id="KW-1185">Reference proteome</keyword>